<dbReference type="GO" id="GO:0006886">
    <property type="term" value="P:intracellular protein transport"/>
    <property type="evidence" value="ECO:0007669"/>
    <property type="project" value="InterPro"/>
</dbReference>
<dbReference type="InterPro" id="IPR050550">
    <property type="entry name" value="SEC23_SEC24_subfamily"/>
</dbReference>
<dbReference type="RefSeq" id="XP_068362617.1">
    <property type="nucleotide sequence ID" value="XM_068491977.1"/>
</dbReference>
<dbReference type="Gene3D" id="2.30.30.380">
    <property type="entry name" value="Zn-finger domain of Sec23/24"/>
    <property type="match status" value="1"/>
</dbReference>
<dbReference type="InterPro" id="IPR036174">
    <property type="entry name" value="Znf_Sec23_Sec24_sf"/>
</dbReference>
<feature type="domain" description="Gelsolin-like" evidence="3">
    <location>
        <begin position="669"/>
        <end position="734"/>
    </location>
</feature>
<dbReference type="Gene3D" id="2.60.40.1670">
    <property type="entry name" value="beta-sandwich domain of Sec23/24"/>
    <property type="match status" value="1"/>
</dbReference>
<dbReference type="Proteomes" id="UP000179807">
    <property type="component" value="Unassembled WGS sequence"/>
</dbReference>
<dbReference type="EMBL" id="MLAK01000638">
    <property type="protein sequence ID" value="OHT09481.1"/>
    <property type="molecule type" value="Genomic_DNA"/>
</dbReference>
<dbReference type="VEuPathDB" id="TrichDB:TRFO_04568"/>
<dbReference type="InterPro" id="IPR006896">
    <property type="entry name" value="Sec23/24_trunk_dom"/>
</dbReference>
<dbReference type="GO" id="GO:0000149">
    <property type="term" value="F:SNARE binding"/>
    <property type="evidence" value="ECO:0007669"/>
    <property type="project" value="TreeGrafter"/>
</dbReference>
<dbReference type="Pfam" id="PF04810">
    <property type="entry name" value="zf-Sec23_Sec24"/>
    <property type="match status" value="1"/>
</dbReference>
<comment type="similarity">
    <text evidence="1">Belongs to the SEC23/SEC24 family. SEC24 subfamily.</text>
</comment>
<dbReference type="SUPFAM" id="SSF82754">
    <property type="entry name" value="C-terminal, gelsolin-like domain of Sec23/24"/>
    <property type="match status" value="1"/>
</dbReference>
<feature type="domain" description="Sec23/Sec24 trunk" evidence="5">
    <location>
        <begin position="226"/>
        <end position="451"/>
    </location>
</feature>
<reference evidence="7" key="1">
    <citation type="submission" date="2016-10" db="EMBL/GenBank/DDBJ databases">
        <authorList>
            <person name="Benchimol M."/>
            <person name="Almeida L.G."/>
            <person name="Vasconcelos A.T."/>
            <person name="Perreira-Neves A."/>
            <person name="Rosa I.A."/>
            <person name="Tasca T."/>
            <person name="Bogo M.R."/>
            <person name="de Souza W."/>
        </authorList>
    </citation>
    <scope>NUCLEOTIDE SEQUENCE [LARGE SCALE GENOMIC DNA]</scope>
    <source>
        <strain evidence="7">K</strain>
    </source>
</reference>
<dbReference type="Pfam" id="PF08033">
    <property type="entry name" value="Sec23_BS"/>
    <property type="match status" value="1"/>
</dbReference>
<dbReference type="Pfam" id="PF04811">
    <property type="entry name" value="Sec23_trunk"/>
    <property type="match status" value="1"/>
</dbReference>
<evidence type="ECO:0000313" key="8">
    <source>
        <dbReference type="Proteomes" id="UP000179807"/>
    </source>
</evidence>
<dbReference type="GO" id="GO:0070971">
    <property type="term" value="C:endoplasmic reticulum exit site"/>
    <property type="evidence" value="ECO:0007669"/>
    <property type="project" value="TreeGrafter"/>
</dbReference>
<dbReference type="Pfam" id="PF00626">
    <property type="entry name" value="Gelsolin"/>
    <property type="match status" value="1"/>
</dbReference>
<dbReference type="GO" id="GO:0090110">
    <property type="term" value="P:COPII-coated vesicle cargo loading"/>
    <property type="evidence" value="ECO:0007669"/>
    <property type="project" value="TreeGrafter"/>
</dbReference>
<sequence>MKSNSRRYVIPQMQDMSQPPLQGAPPPQPPQDFNLSQIPQNYQSTPTMAPAPQPQLSGQAYSQNLPPRNEIQFPWANPKLLNPDVPPGCTQFPTYLRSVTSIYPSSKEVADQCKIPFGLVISPAFVQNCPVIDCKDSTVPRCSNCSAYLCPQVQVINNVEWKCPICNRLNKINGNDQNAQNSFSYGVQPSFNFNSENNLNNRMELKCPVYDIIAPMPAYANIDGGPCFLFIFDLSPLAYQLGFTQQFLATVKASIDAIPTNARVGIMTMSHNITVFDLMNAGEFVISDLFDPAIPASQQSVFPRLESCKENFVSAIDNLIERVPSPSTLGHCFGSVLVAIEKLMHNIGGIAVVGYIGLPRHGPYPLNKRDTNDENELNLLRLPNDGSGKVFRDYAFKLNRASVSVHIFTAGPEFVDLSTTAVPAGLTCGECHYYRNFDGLARQKMHADIYRTLTNSYCWDACLRLRATPGIKLVRPHTNCTLRNNELISFPVIASEDAIAFELSIENPSSSSSNSASTNMSLQVNNCIFQLAFVYTNNDGIRMIRVFTVETPRSKDIREVCRSIDEATLTTMMTRRAGTALLSVGPIPGLEQTRKEINAMLMQGSNSVNIASFSSMYHLMHSLVSNPTFRARHAEGVDGRMSSVIRLRAISVTDLLLYLYPRMFSVDSGEVLPLTGESFGKGTVFLFHTVDRIFIWVGGGASQEFINGAFGVSDIASLPSELPQLQTPENAKVMAIVQSCWELSSRYLPVEVIGQGGAREYVFADILVDDSTVSGTNLKQFLQALSLNM</sequence>
<dbReference type="InterPro" id="IPR006895">
    <property type="entry name" value="Znf_Sec23_Sec24"/>
</dbReference>
<dbReference type="InterPro" id="IPR012990">
    <property type="entry name" value="Beta-sandwich_Sec23_24"/>
</dbReference>
<feature type="compositionally biased region" description="Polar residues" evidence="2">
    <location>
        <begin position="33"/>
        <end position="47"/>
    </location>
</feature>
<dbReference type="SUPFAM" id="SSF53300">
    <property type="entry name" value="vWA-like"/>
    <property type="match status" value="1"/>
</dbReference>
<dbReference type="SUPFAM" id="SSF81995">
    <property type="entry name" value="beta-sandwich domain of Sec23/24"/>
    <property type="match status" value="1"/>
</dbReference>
<name>A0A1J4KDH2_9EUKA</name>
<dbReference type="InterPro" id="IPR007123">
    <property type="entry name" value="Gelsolin-like_dom"/>
</dbReference>
<proteinExistence type="inferred from homology"/>
<dbReference type="InterPro" id="IPR029006">
    <property type="entry name" value="ADF-H/Gelsolin-like_dom_sf"/>
</dbReference>
<evidence type="ECO:0000313" key="7">
    <source>
        <dbReference type="EMBL" id="OHT09481.1"/>
    </source>
</evidence>
<feature type="region of interest" description="Disordered" evidence="2">
    <location>
        <begin position="1"/>
        <end position="59"/>
    </location>
</feature>
<evidence type="ECO:0000259" key="5">
    <source>
        <dbReference type="Pfam" id="PF04811"/>
    </source>
</evidence>
<organism evidence="7 8">
    <name type="scientific">Tritrichomonas foetus</name>
    <dbReference type="NCBI Taxonomy" id="1144522"/>
    <lineage>
        <taxon>Eukaryota</taxon>
        <taxon>Metamonada</taxon>
        <taxon>Parabasalia</taxon>
        <taxon>Tritrichomonadida</taxon>
        <taxon>Tritrichomonadidae</taxon>
        <taxon>Tritrichomonas</taxon>
    </lineage>
</organism>
<evidence type="ECO:0000256" key="2">
    <source>
        <dbReference type="SAM" id="MobiDB-lite"/>
    </source>
</evidence>
<dbReference type="InterPro" id="IPR036465">
    <property type="entry name" value="vWFA_dom_sf"/>
</dbReference>
<dbReference type="GeneID" id="94826681"/>
<keyword evidence="8" id="KW-1185">Reference proteome</keyword>
<accession>A0A1J4KDH2</accession>
<evidence type="ECO:0000259" key="3">
    <source>
        <dbReference type="Pfam" id="PF00626"/>
    </source>
</evidence>
<dbReference type="PANTHER" id="PTHR13803">
    <property type="entry name" value="SEC24-RELATED PROTEIN"/>
    <property type="match status" value="1"/>
</dbReference>
<evidence type="ECO:0000259" key="4">
    <source>
        <dbReference type="Pfam" id="PF04810"/>
    </source>
</evidence>
<feature type="domain" description="Zinc finger Sec23/Sec24-type" evidence="4">
    <location>
        <begin position="140"/>
        <end position="173"/>
    </location>
</feature>
<evidence type="ECO:0000256" key="1">
    <source>
        <dbReference type="ARBA" id="ARBA00008334"/>
    </source>
</evidence>
<dbReference type="PANTHER" id="PTHR13803:SF4">
    <property type="entry name" value="SECRETORY 24CD, ISOFORM C"/>
    <property type="match status" value="1"/>
</dbReference>
<gene>
    <name evidence="7" type="ORF">TRFO_04568</name>
</gene>
<dbReference type="InterPro" id="IPR036180">
    <property type="entry name" value="Gelsolin-like_dom_sf"/>
</dbReference>
<dbReference type="OrthoDB" id="49016at2759"/>
<dbReference type="Gene3D" id="3.40.20.10">
    <property type="entry name" value="Severin"/>
    <property type="match status" value="1"/>
</dbReference>
<dbReference type="Gene3D" id="1.20.120.730">
    <property type="entry name" value="Sec23/Sec24 helical domain"/>
    <property type="match status" value="1"/>
</dbReference>
<dbReference type="SUPFAM" id="SSF82919">
    <property type="entry name" value="Zn-finger domain of Sec23/24"/>
    <property type="match status" value="1"/>
</dbReference>
<evidence type="ECO:0000259" key="6">
    <source>
        <dbReference type="Pfam" id="PF08033"/>
    </source>
</evidence>
<comment type="caution">
    <text evidence="7">The sequence shown here is derived from an EMBL/GenBank/DDBJ whole genome shotgun (WGS) entry which is preliminary data.</text>
</comment>
<feature type="domain" description="Sec23/Sec24 beta-sandwich" evidence="6">
    <location>
        <begin position="459"/>
        <end position="552"/>
    </location>
</feature>
<dbReference type="GO" id="GO:0030127">
    <property type="term" value="C:COPII vesicle coat"/>
    <property type="evidence" value="ECO:0007669"/>
    <property type="project" value="InterPro"/>
</dbReference>
<dbReference type="Gene3D" id="3.40.50.410">
    <property type="entry name" value="von Willebrand factor, type A domain"/>
    <property type="match status" value="1"/>
</dbReference>
<dbReference type="AlphaFoldDB" id="A0A1J4KDH2"/>
<protein>
    <submittedName>
        <fullName evidence="7">Sec23/Sec24 trunk domain containing protein</fullName>
    </submittedName>
</protein>
<dbReference type="GO" id="GO:0008270">
    <property type="term" value="F:zinc ion binding"/>
    <property type="evidence" value="ECO:0007669"/>
    <property type="project" value="InterPro"/>
</dbReference>